<name>A0A3P8HQC9_9TREM</name>
<protein>
    <submittedName>
        <fullName evidence="1">Uncharacterized protein</fullName>
    </submittedName>
</protein>
<dbReference type="AlphaFoldDB" id="A0A3P8HQC9"/>
<reference evidence="1 2" key="1">
    <citation type="submission" date="2018-11" db="EMBL/GenBank/DDBJ databases">
        <authorList>
            <consortium name="Pathogen Informatics"/>
        </authorList>
    </citation>
    <scope>NUCLEOTIDE SEQUENCE [LARGE SCALE GENOMIC DNA]</scope>
    <source>
        <strain>Denwood</strain>
        <strain evidence="2">Zambia</strain>
    </source>
</reference>
<gene>
    <name evidence="1" type="ORF">SMTD_LOCUS19541</name>
</gene>
<organism evidence="1 2">
    <name type="scientific">Schistosoma mattheei</name>
    <dbReference type="NCBI Taxonomy" id="31246"/>
    <lineage>
        <taxon>Eukaryota</taxon>
        <taxon>Metazoa</taxon>
        <taxon>Spiralia</taxon>
        <taxon>Lophotrochozoa</taxon>
        <taxon>Platyhelminthes</taxon>
        <taxon>Trematoda</taxon>
        <taxon>Digenea</taxon>
        <taxon>Strigeidida</taxon>
        <taxon>Schistosomatoidea</taxon>
        <taxon>Schistosomatidae</taxon>
        <taxon>Schistosoma</taxon>
    </lineage>
</organism>
<accession>A0A3P8HQC9</accession>
<evidence type="ECO:0000313" key="2">
    <source>
        <dbReference type="Proteomes" id="UP000269396"/>
    </source>
</evidence>
<dbReference type="EMBL" id="UZAL01042514">
    <property type="protein sequence ID" value="VDP80115.1"/>
    <property type="molecule type" value="Genomic_DNA"/>
</dbReference>
<proteinExistence type="predicted"/>
<dbReference type="Proteomes" id="UP000269396">
    <property type="component" value="Unassembled WGS sequence"/>
</dbReference>
<keyword evidence="2" id="KW-1185">Reference proteome</keyword>
<evidence type="ECO:0000313" key="1">
    <source>
        <dbReference type="EMBL" id="VDP80115.1"/>
    </source>
</evidence>
<sequence>MNHLGLASFPNEKILYTRRMIVGHLRCLGIVHWQTVHQ</sequence>